<proteinExistence type="predicted"/>
<keyword evidence="2" id="KW-0812">Transmembrane</keyword>
<comment type="caution">
    <text evidence="4">The sequence shown here is derived from an EMBL/GenBank/DDBJ whole genome shotgun (WGS) entry which is preliminary data.</text>
</comment>
<evidence type="ECO:0000313" key="5">
    <source>
        <dbReference type="Proteomes" id="UP000198287"/>
    </source>
</evidence>
<feature type="region of interest" description="Disordered" evidence="1">
    <location>
        <begin position="38"/>
        <end position="69"/>
    </location>
</feature>
<keyword evidence="2" id="KW-1133">Transmembrane helix</keyword>
<keyword evidence="5" id="KW-1185">Reference proteome</keyword>
<dbReference type="Gene3D" id="3.10.100.10">
    <property type="entry name" value="Mannose-Binding Protein A, subunit A"/>
    <property type="match status" value="1"/>
</dbReference>
<protein>
    <submittedName>
        <fullName evidence="4">Layilin</fullName>
    </submittedName>
</protein>
<feature type="compositionally biased region" description="Basic and acidic residues" evidence="1">
    <location>
        <begin position="208"/>
        <end position="219"/>
    </location>
</feature>
<sequence length="270" mass="30810">MGMDDPGRYITRPTVIILFLICVLIYLFVIPAGNNSLGSEPSDASSPKRTKQQQEKVTKKEVTNNDHAHELTHGSKRYKLYEKKRFNFKKAEAFCKKMEGRLAKTERLDEMTRLQTLLQKAKLVSDELWIGVERKQWKNHAWKDKPHPPGMNPAALGEMNAMMMGGGKQEMCPALSLSTRAMVPAMCMRDLPFVCEFDRVDKSKDEPKIENVIKKEQGKSNRNKNNGVKSSKGKGKPMPPPLKTKNSKIKSTPKPKQQKKVNKNRKRDEM</sequence>
<gene>
    <name evidence="4" type="ORF">Fcan01_18563</name>
</gene>
<evidence type="ECO:0000256" key="1">
    <source>
        <dbReference type="SAM" id="MobiDB-lite"/>
    </source>
</evidence>
<reference evidence="4 5" key="1">
    <citation type="submission" date="2015-12" db="EMBL/GenBank/DDBJ databases">
        <title>The genome of Folsomia candida.</title>
        <authorList>
            <person name="Faddeeva A."/>
            <person name="Derks M.F."/>
            <person name="Anvar Y."/>
            <person name="Smit S."/>
            <person name="Van Straalen N."/>
            <person name="Roelofs D."/>
        </authorList>
    </citation>
    <scope>NUCLEOTIDE SEQUENCE [LARGE SCALE GENOMIC DNA]</scope>
    <source>
        <strain evidence="4 5">VU population</strain>
        <tissue evidence="4">Whole body</tissue>
    </source>
</reference>
<dbReference type="InterPro" id="IPR016187">
    <property type="entry name" value="CTDL_fold"/>
</dbReference>
<evidence type="ECO:0000259" key="3">
    <source>
        <dbReference type="PROSITE" id="PS50041"/>
    </source>
</evidence>
<feature type="compositionally biased region" description="Basic residues" evidence="1">
    <location>
        <begin position="245"/>
        <end position="270"/>
    </location>
</feature>
<dbReference type="InterPro" id="IPR016186">
    <property type="entry name" value="C-type_lectin-like/link_sf"/>
</dbReference>
<name>A0A226DQJ3_FOLCA</name>
<evidence type="ECO:0000256" key="2">
    <source>
        <dbReference type="SAM" id="Phobius"/>
    </source>
</evidence>
<feature type="region of interest" description="Disordered" evidence="1">
    <location>
        <begin position="208"/>
        <end position="270"/>
    </location>
</feature>
<feature type="domain" description="C-type lectin" evidence="3">
    <location>
        <begin position="73"/>
        <end position="196"/>
    </location>
</feature>
<dbReference type="Pfam" id="PF00059">
    <property type="entry name" value="Lectin_C"/>
    <property type="match status" value="1"/>
</dbReference>
<dbReference type="OrthoDB" id="10651009at2759"/>
<dbReference type="InterPro" id="IPR001304">
    <property type="entry name" value="C-type_lectin-like"/>
</dbReference>
<feature type="transmembrane region" description="Helical" evidence="2">
    <location>
        <begin position="9"/>
        <end position="29"/>
    </location>
</feature>
<feature type="compositionally biased region" description="Basic and acidic residues" evidence="1">
    <location>
        <begin position="52"/>
        <end position="69"/>
    </location>
</feature>
<dbReference type="SUPFAM" id="SSF56436">
    <property type="entry name" value="C-type lectin-like"/>
    <property type="match status" value="1"/>
</dbReference>
<dbReference type="AlphaFoldDB" id="A0A226DQJ3"/>
<dbReference type="PROSITE" id="PS50041">
    <property type="entry name" value="C_TYPE_LECTIN_2"/>
    <property type="match status" value="1"/>
</dbReference>
<dbReference type="EMBL" id="LNIX01000015">
    <property type="protein sequence ID" value="OXA46476.1"/>
    <property type="molecule type" value="Genomic_DNA"/>
</dbReference>
<dbReference type="Proteomes" id="UP000198287">
    <property type="component" value="Unassembled WGS sequence"/>
</dbReference>
<feature type="compositionally biased region" description="Polar residues" evidence="1">
    <location>
        <begin position="38"/>
        <end position="47"/>
    </location>
</feature>
<dbReference type="CDD" id="cd00037">
    <property type="entry name" value="CLECT"/>
    <property type="match status" value="1"/>
</dbReference>
<organism evidence="4 5">
    <name type="scientific">Folsomia candida</name>
    <name type="common">Springtail</name>
    <dbReference type="NCBI Taxonomy" id="158441"/>
    <lineage>
        <taxon>Eukaryota</taxon>
        <taxon>Metazoa</taxon>
        <taxon>Ecdysozoa</taxon>
        <taxon>Arthropoda</taxon>
        <taxon>Hexapoda</taxon>
        <taxon>Collembola</taxon>
        <taxon>Entomobryomorpha</taxon>
        <taxon>Isotomoidea</taxon>
        <taxon>Isotomidae</taxon>
        <taxon>Proisotominae</taxon>
        <taxon>Folsomia</taxon>
    </lineage>
</organism>
<evidence type="ECO:0000313" key="4">
    <source>
        <dbReference type="EMBL" id="OXA46476.1"/>
    </source>
</evidence>
<accession>A0A226DQJ3</accession>
<keyword evidence="2" id="KW-0472">Membrane</keyword>